<reference evidence="3 4" key="1">
    <citation type="submission" date="2016-09" db="EMBL/GenBank/DDBJ databases">
        <title>Phylogenomics of Achromobacter.</title>
        <authorList>
            <person name="Jeukens J."/>
            <person name="Freschi L."/>
            <person name="Vincent A.T."/>
            <person name="Emond-Rheault J.-G."/>
            <person name="Kukavica-Ibrulj I."/>
            <person name="Charette S.J."/>
            <person name="Levesque R.C."/>
        </authorList>
    </citation>
    <scope>NUCLEOTIDE SEQUENCE [LARGE SCALE GENOMIC DNA]</scope>
    <source>
        <strain evidence="3 4">AUS488</strain>
    </source>
</reference>
<feature type="transmembrane region" description="Helical" evidence="2">
    <location>
        <begin position="690"/>
        <end position="711"/>
    </location>
</feature>
<feature type="transmembrane region" description="Helical" evidence="2">
    <location>
        <begin position="606"/>
        <end position="626"/>
    </location>
</feature>
<feature type="transmembrane region" description="Helical" evidence="2">
    <location>
        <begin position="177"/>
        <end position="196"/>
    </location>
</feature>
<feature type="transmembrane region" description="Helical" evidence="2">
    <location>
        <begin position="367"/>
        <end position="385"/>
    </location>
</feature>
<dbReference type="InterPro" id="IPR019286">
    <property type="entry name" value="DUF2339_TM"/>
</dbReference>
<feature type="transmembrane region" description="Helical" evidence="2">
    <location>
        <begin position="229"/>
        <end position="252"/>
    </location>
</feature>
<dbReference type="InterPro" id="IPR014600">
    <property type="entry name" value="UCP035905_mem"/>
</dbReference>
<feature type="transmembrane region" description="Helical" evidence="2">
    <location>
        <begin position="754"/>
        <end position="777"/>
    </location>
</feature>
<feature type="transmembrane region" description="Helical" evidence="2">
    <location>
        <begin position="789"/>
        <end position="812"/>
    </location>
</feature>
<feature type="transmembrane region" description="Helical" evidence="2">
    <location>
        <begin position="417"/>
        <end position="436"/>
    </location>
</feature>
<evidence type="ECO:0000256" key="2">
    <source>
        <dbReference type="SAM" id="Phobius"/>
    </source>
</evidence>
<dbReference type="AlphaFoldDB" id="A0A1R1JJR0"/>
<feature type="transmembrane region" description="Helical" evidence="2">
    <location>
        <begin position="12"/>
        <end position="32"/>
    </location>
</feature>
<dbReference type="Pfam" id="PF10101">
    <property type="entry name" value="DUF2339"/>
    <property type="match status" value="1"/>
</dbReference>
<feature type="transmembrane region" description="Helical" evidence="2">
    <location>
        <begin position="660"/>
        <end position="678"/>
    </location>
</feature>
<feature type="transmembrane region" description="Helical" evidence="2">
    <location>
        <begin position="535"/>
        <end position="553"/>
    </location>
</feature>
<feature type="transmembrane region" description="Helical" evidence="2">
    <location>
        <begin position="282"/>
        <end position="300"/>
    </location>
</feature>
<keyword evidence="2" id="KW-0812">Transmembrane</keyword>
<feature type="transmembrane region" description="Helical" evidence="2">
    <location>
        <begin position="890"/>
        <end position="907"/>
    </location>
</feature>
<dbReference type="Proteomes" id="UP000187251">
    <property type="component" value="Unassembled WGS sequence"/>
</dbReference>
<keyword evidence="2" id="KW-0472">Membrane</keyword>
<feature type="region of interest" description="Disordered" evidence="1">
    <location>
        <begin position="70"/>
        <end position="102"/>
    </location>
</feature>
<dbReference type="PANTHER" id="PTHR38434:SF1">
    <property type="entry name" value="BLL2549 PROTEIN"/>
    <property type="match status" value="1"/>
</dbReference>
<evidence type="ECO:0008006" key="5">
    <source>
        <dbReference type="Google" id="ProtNLM"/>
    </source>
</evidence>
<accession>A0A1R1JJR0</accession>
<proteinExistence type="predicted"/>
<dbReference type="PANTHER" id="PTHR38434">
    <property type="entry name" value="BLL2549 PROTEIN"/>
    <property type="match status" value="1"/>
</dbReference>
<feature type="transmembrane region" description="Helical" evidence="2">
    <location>
        <begin position="307"/>
        <end position="325"/>
    </location>
</feature>
<feature type="transmembrane region" description="Helical" evidence="2">
    <location>
        <begin position="142"/>
        <end position="165"/>
    </location>
</feature>
<feature type="transmembrane region" description="Helical" evidence="2">
    <location>
        <begin position="442"/>
        <end position="461"/>
    </location>
</feature>
<feature type="transmembrane region" description="Helical" evidence="2">
    <location>
        <begin position="391"/>
        <end position="410"/>
    </location>
</feature>
<feature type="transmembrane region" description="Helical" evidence="2">
    <location>
        <begin position="832"/>
        <end position="853"/>
    </location>
</feature>
<feature type="transmembrane region" description="Helical" evidence="2">
    <location>
        <begin position="723"/>
        <end position="742"/>
    </location>
</feature>
<evidence type="ECO:0000313" key="3">
    <source>
        <dbReference type="EMBL" id="OMG75615.1"/>
    </source>
</evidence>
<evidence type="ECO:0000256" key="1">
    <source>
        <dbReference type="SAM" id="MobiDB-lite"/>
    </source>
</evidence>
<feature type="transmembrane region" description="Helical" evidence="2">
    <location>
        <begin position="573"/>
        <end position="594"/>
    </location>
</feature>
<evidence type="ECO:0000313" key="4">
    <source>
        <dbReference type="Proteomes" id="UP000187251"/>
    </source>
</evidence>
<feature type="transmembrane region" description="Helical" evidence="2">
    <location>
        <begin position="203"/>
        <end position="223"/>
    </location>
</feature>
<keyword evidence="2" id="KW-1133">Transmembrane helix</keyword>
<gene>
    <name evidence="3" type="ORF">BIZ92_18835</name>
</gene>
<feature type="transmembrane region" description="Helical" evidence="2">
    <location>
        <begin position="860"/>
        <end position="878"/>
    </location>
</feature>
<protein>
    <recommendedName>
        <fullName evidence="5">DUF2339 domain-containing protein</fullName>
    </recommendedName>
</protein>
<name>A0A1R1JJR0_ALCXX</name>
<organism evidence="3 4">
    <name type="scientific">Alcaligenes xylosoxydans xylosoxydans</name>
    <name type="common">Achromobacter xylosoxidans</name>
    <dbReference type="NCBI Taxonomy" id="85698"/>
    <lineage>
        <taxon>Bacteria</taxon>
        <taxon>Pseudomonadati</taxon>
        <taxon>Pseudomonadota</taxon>
        <taxon>Betaproteobacteria</taxon>
        <taxon>Burkholderiales</taxon>
        <taxon>Alcaligenaceae</taxon>
        <taxon>Achromobacter</taxon>
    </lineage>
</organism>
<dbReference type="PIRSF" id="PIRSF035905">
    <property type="entry name" value="UCP035905_mp"/>
    <property type="match status" value="1"/>
</dbReference>
<sequence>MGVAFALNSDAFGFSAIPAYGLIGALLGLLVARLARNQKADAAAMDGGSSLSERVLRLERLVGRLQAEMATRQAGSATTPAGQPGPSLPEHDQRAVPAAATPTPAPLLAEQGVATPRDRSAAAPPPHVLPDPLERGLRAARAWLLGGNTMARVGIVVLFFGVAFLLKYAADNDLLPIELRLTGVAMTAIALLGLGWRLRERRHAYGLALQGGGVGMLYLTIFASTRLYGLLPVGLALPLMIAICVLGAVLAVRQDAATLAFMGSAGGFLAPLLLSSGGGSHIALFGYYALLNAGILAMAWFKAWRPLNLLGFSCTFGIGAVWGASAYQSTLFASTEFFLLLFFLMYVGIAVCYAIRRDLSLTHHVDGTLVFGTPLLAFLLQAGLVRGKPFALAYSALTLAAFYLALATWLRRRHPRLSLLCDAILALALIFLSLAVPLAFTSLATSAVWALEGAGLVWIGVRQRRLPTLILGLLLQAGSAFAFAVDIGATDHDHVAPPMLALNSHYLGILMISLAALFSGWRLHGKAEARDWLGWLPDIGLGLFVWGMLWWSLGGFDEIRRYFDLRGSFHGLAHNDALGICALFGVLTAGLARIARRGLDWLLMRWPALALPPLLALIGFSASLFYAPLSQVVALPVALALSWLLLYRERDDFGPDLLDPSHALSFWTLCVLLSVEGWRRLGDWVPEGAWQWSAWAYGYGLALLLLAGPGARLAWPVQRHRRAYLLWGGGPLAALLWGWSVASVFSDGGAAPLFYLPLFNPLDVAQLLAALAVAVWLRRLRIDNLFFDGVGAGILPAVAGATGFVWLNVALLRTLHHWTDVPYTLHALGASTLVQASVSVFWTACALTIMVVSTRRGNRVPWLIGAGLLGITVIKLFLFDLSFLSGISRIVAFIGVGLLLLLTGYVSPLPPRKLETSASAP</sequence>
<feature type="transmembrane region" description="Helical" evidence="2">
    <location>
        <begin position="468"/>
        <end position="485"/>
    </location>
</feature>
<feature type="transmembrane region" description="Helical" evidence="2">
    <location>
        <begin position="259"/>
        <end position="276"/>
    </location>
</feature>
<feature type="transmembrane region" description="Helical" evidence="2">
    <location>
        <begin position="505"/>
        <end position="523"/>
    </location>
</feature>
<comment type="caution">
    <text evidence="3">The sequence shown here is derived from an EMBL/GenBank/DDBJ whole genome shotgun (WGS) entry which is preliminary data.</text>
</comment>
<feature type="transmembrane region" description="Helical" evidence="2">
    <location>
        <begin position="632"/>
        <end position="648"/>
    </location>
</feature>
<dbReference type="EMBL" id="MJMN01000065">
    <property type="protein sequence ID" value="OMG75615.1"/>
    <property type="molecule type" value="Genomic_DNA"/>
</dbReference>
<feature type="transmembrane region" description="Helical" evidence="2">
    <location>
        <begin position="337"/>
        <end position="355"/>
    </location>
</feature>